<dbReference type="InterPro" id="IPR025375">
    <property type="entry name" value="DUF4365"/>
</dbReference>
<evidence type="ECO:0000259" key="1">
    <source>
        <dbReference type="Pfam" id="PF14280"/>
    </source>
</evidence>
<sequence>MSGLIKVVERTFTDAMEQLQEGYVSAVAATCGVSAQWTSRDNHKYDVELVRQPVASSEEISVKAQLKSTTGISMPTGATHLSYQFKSRAAFDSLVMPRGLQKHILILMVVHKDQSRWTYTHHRAMLLRHCCYWLNMEGMTSEADKPTVSVPAANVFDAAALTGILDRIEGGLAP</sequence>
<dbReference type="EMBL" id="CP141059">
    <property type="protein sequence ID" value="WQQ27662.1"/>
    <property type="molecule type" value="Genomic_DNA"/>
</dbReference>
<keyword evidence="3" id="KW-1185">Reference proteome</keyword>
<evidence type="ECO:0000313" key="2">
    <source>
        <dbReference type="EMBL" id="WQQ27662.1"/>
    </source>
</evidence>
<dbReference type="Proteomes" id="UP001327225">
    <property type="component" value="Chromosome"/>
</dbReference>
<dbReference type="Pfam" id="PF14280">
    <property type="entry name" value="DUF4365"/>
    <property type="match status" value="1"/>
</dbReference>
<gene>
    <name evidence="2" type="ORF">SHK19_05355</name>
</gene>
<feature type="domain" description="DUF4365" evidence="1">
    <location>
        <begin position="20"/>
        <end position="167"/>
    </location>
</feature>
<organism evidence="2 3">
    <name type="scientific">Nocardioides bizhenqiangii</name>
    <dbReference type="NCBI Taxonomy" id="3095076"/>
    <lineage>
        <taxon>Bacteria</taxon>
        <taxon>Bacillati</taxon>
        <taxon>Actinomycetota</taxon>
        <taxon>Actinomycetes</taxon>
        <taxon>Propionibacteriales</taxon>
        <taxon>Nocardioidaceae</taxon>
        <taxon>Nocardioides</taxon>
    </lineage>
</organism>
<reference evidence="3" key="1">
    <citation type="submission" date="2023-12" db="EMBL/GenBank/DDBJ databases">
        <title>Novel species in genus Nocardioides.</title>
        <authorList>
            <person name="Zhou H."/>
        </authorList>
    </citation>
    <scope>NUCLEOTIDE SEQUENCE [LARGE SCALE GENOMIC DNA]</scope>
    <source>
        <strain evidence="3">HM61</strain>
    </source>
</reference>
<evidence type="ECO:0000313" key="3">
    <source>
        <dbReference type="Proteomes" id="UP001327225"/>
    </source>
</evidence>
<dbReference type="RefSeq" id="WP_322938041.1">
    <property type="nucleotide sequence ID" value="NZ_CP141059.1"/>
</dbReference>
<protein>
    <submittedName>
        <fullName evidence="2">DUF4365 domain-containing protein</fullName>
    </submittedName>
</protein>
<proteinExistence type="predicted"/>
<name>A0ABZ0ZVI6_9ACTN</name>
<accession>A0ABZ0ZVI6</accession>